<feature type="transmembrane region" description="Helical" evidence="2">
    <location>
        <begin position="74"/>
        <end position="98"/>
    </location>
</feature>
<keyword evidence="2" id="KW-0812">Transmembrane</keyword>
<evidence type="ECO:0000256" key="1">
    <source>
        <dbReference type="SAM" id="MobiDB-lite"/>
    </source>
</evidence>
<reference evidence="3" key="1">
    <citation type="submission" date="2018-05" db="EMBL/GenBank/DDBJ databases">
        <title>Draft genome of Mucuna pruriens seed.</title>
        <authorList>
            <person name="Nnadi N.E."/>
            <person name="Vos R."/>
            <person name="Hasami M.H."/>
            <person name="Devisetty U.K."/>
            <person name="Aguiy J.C."/>
        </authorList>
    </citation>
    <scope>NUCLEOTIDE SEQUENCE [LARGE SCALE GENOMIC DNA]</scope>
    <source>
        <strain evidence="3">JCA_2017</strain>
    </source>
</reference>
<feature type="compositionally biased region" description="Pro residues" evidence="1">
    <location>
        <begin position="106"/>
        <end position="121"/>
    </location>
</feature>
<evidence type="ECO:0000313" key="4">
    <source>
        <dbReference type="Proteomes" id="UP000257109"/>
    </source>
</evidence>
<protein>
    <recommendedName>
        <fullName evidence="5">Transmembrane protein</fullName>
    </recommendedName>
</protein>
<name>A0A371G6S3_MUCPR</name>
<feature type="transmembrane region" description="Helical" evidence="2">
    <location>
        <begin position="138"/>
        <end position="157"/>
    </location>
</feature>
<dbReference type="Proteomes" id="UP000257109">
    <property type="component" value="Unassembled WGS sequence"/>
</dbReference>
<keyword evidence="2" id="KW-1133">Transmembrane helix</keyword>
<feature type="non-terminal residue" evidence="3">
    <location>
        <position position="1"/>
    </location>
</feature>
<feature type="transmembrane region" description="Helical" evidence="2">
    <location>
        <begin position="12"/>
        <end position="36"/>
    </location>
</feature>
<keyword evidence="2" id="KW-0472">Membrane</keyword>
<evidence type="ECO:0000256" key="2">
    <source>
        <dbReference type="SAM" id="Phobius"/>
    </source>
</evidence>
<gene>
    <name evidence="3" type="ORF">CR513_32416</name>
</gene>
<sequence length="189" mass="20989">MARTNLSSTSLPLLILLMIAFTFIAQLTTASAGLSISLKYAKICTKAYQGWYINLVSYFNIHCKMARTGLSSMFVHFFILLVIVFTFFAQLTPVSAAMKMRKLGPLPSPPPPPTGNPPRTPRPFNIHQKMARTNLSSIFVPFLILLVIAFSFFAQLTPVSADMKMRKLGLKPSPPPTPWHPSPCHQPTL</sequence>
<comment type="caution">
    <text evidence="3">The sequence shown here is derived from an EMBL/GenBank/DDBJ whole genome shotgun (WGS) entry which is preliminary data.</text>
</comment>
<dbReference type="EMBL" id="QJKJ01006562">
    <property type="protein sequence ID" value="RDX86269.1"/>
    <property type="molecule type" value="Genomic_DNA"/>
</dbReference>
<feature type="region of interest" description="Disordered" evidence="1">
    <location>
        <begin position="105"/>
        <end position="125"/>
    </location>
</feature>
<dbReference type="AlphaFoldDB" id="A0A371G6S3"/>
<keyword evidence="4" id="KW-1185">Reference proteome</keyword>
<evidence type="ECO:0008006" key="5">
    <source>
        <dbReference type="Google" id="ProtNLM"/>
    </source>
</evidence>
<evidence type="ECO:0000313" key="3">
    <source>
        <dbReference type="EMBL" id="RDX86269.1"/>
    </source>
</evidence>
<organism evidence="3 4">
    <name type="scientific">Mucuna pruriens</name>
    <name type="common">Velvet bean</name>
    <name type="synonym">Dolichos pruriens</name>
    <dbReference type="NCBI Taxonomy" id="157652"/>
    <lineage>
        <taxon>Eukaryota</taxon>
        <taxon>Viridiplantae</taxon>
        <taxon>Streptophyta</taxon>
        <taxon>Embryophyta</taxon>
        <taxon>Tracheophyta</taxon>
        <taxon>Spermatophyta</taxon>
        <taxon>Magnoliopsida</taxon>
        <taxon>eudicotyledons</taxon>
        <taxon>Gunneridae</taxon>
        <taxon>Pentapetalae</taxon>
        <taxon>rosids</taxon>
        <taxon>fabids</taxon>
        <taxon>Fabales</taxon>
        <taxon>Fabaceae</taxon>
        <taxon>Papilionoideae</taxon>
        <taxon>50 kb inversion clade</taxon>
        <taxon>NPAAA clade</taxon>
        <taxon>indigoferoid/millettioid clade</taxon>
        <taxon>Phaseoleae</taxon>
        <taxon>Mucuna</taxon>
    </lineage>
</organism>
<proteinExistence type="predicted"/>
<accession>A0A371G6S3</accession>